<sequence>MRISYYKILTCIFSYLKHFMDENFRFIELLDTLKASGVISDYVQVSKELGTNKASISDIKSGRKKLSIDLLRRMKLSYPQTNIEWVIMGEGDMLHSTSSETHQAQASGLEERLLAFIQEKDVVIREQAEEIGQLRERIAQMQQRFEKDAANASTDTIANVG</sequence>
<dbReference type="EMBL" id="BK015670">
    <property type="protein sequence ID" value="DAE19242.1"/>
    <property type="molecule type" value="Genomic_DNA"/>
</dbReference>
<feature type="coiled-coil region" evidence="1">
    <location>
        <begin position="124"/>
        <end position="151"/>
    </location>
</feature>
<accession>A0A8S5QJR2</accession>
<organism evidence="2">
    <name type="scientific">Myoviridae sp. ct0e511</name>
    <dbReference type="NCBI Taxonomy" id="2825013"/>
    <lineage>
        <taxon>Viruses</taxon>
        <taxon>Duplodnaviria</taxon>
        <taxon>Heunggongvirae</taxon>
        <taxon>Uroviricota</taxon>
        <taxon>Caudoviricetes</taxon>
    </lineage>
</organism>
<protein>
    <submittedName>
        <fullName evidence="2">CI repressor</fullName>
    </submittedName>
</protein>
<reference evidence="2" key="1">
    <citation type="journal article" date="2021" name="Proc. Natl. Acad. Sci. U.S.A.">
        <title>A Catalog of Tens of Thousands of Viruses from Human Metagenomes Reveals Hidden Associations with Chronic Diseases.</title>
        <authorList>
            <person name="Tisza M.J."/>
            <person name="Buck C.B."/>
        </authorList>
    </citation>
    <scope>NUCLEOTIDE SEQUENCE</scope>
    <source>
        <strain evidence="2">Ct0e511</strain>
    </source>
</reference>
<evidence type="ECO:0000313" key="2">
    <source>
        <dbReference type="EMBL" id="DAE19242.1"/>
    </source>
</evidence>
<name>A0A8S5QJR2_9CAUD</name>
<proteinExistence type="predicted"/>
<evidence type="ECO:0000256" key="1">
    <source>
        <dbReference type="SAM" id="Coils"/>
    </source>
</evidence>
<keyword evidence="1" id="KW-0175">Coiled coil</keyword>